<dbReference type="Proteomes" id="UP000230709">
    <property type="component" value="Chromosome"/>
</dbReference>
<accession>A0A2D2D483</accession>
<proteinExistence type="predicted"/>
<dbReference type="EMBL" id="CP023737">
    <property type="protein sequence ID" value="ATQ69679.1"/>
    <property type="molecule type" value="Genomic_DNA"/>
</dbReference>
<evidence type="ECO:0000313" key="2">
    <source>
        <dbReference type="Proteomes" id="UP000230709"/>
    </source>
</evidence>
<protein>
    <submittedName>
        <fullName evidence="1">Uncharacterized protein</fullName>
    </submittedName>
</protein>
<keyword evidence="2" id="KW-1185">Reference proteome</keyword>
<reference evidence="2" key="1">
    <citation type="submission" date="2017-10" db="EMBL/GenBank/DDBJ databases">
        <title>Completed PacBio SMRT sequence of Methylosinus trichosporium OB3b reveals presence of a third large plasmid.</title>
        <authorList>
            <person name="Charles T.C."/>
            <person name="Lynch M.D.J."/>
            <person name="Heil J.R."/>
            <person name="Cheng J."/>
        </authorList>
    </citation>
    <scope>NUCLEOTIDE SEQUENCE [LARGE SCALE GENOMIC DNA]</scope>
    <source>
        <strain evidence="2">OB3b</strain>
    </source>
</reference>
<name>A0A2D2D483_METT3</name>
<dbReference type="AlphaFoldDB" id="A0A2D2D483"/>
<organism evidence="1 2">
    <name type="scientific">Methylosinus trichosporium (strain ATCC 35070 / NCIMB 11131 / UNIQEM 75 / OB3b)</name>
    <dbReference type="NCBI Taxonomy" id="595536"/>
    <lineage>
        <taxon>Bacteria</taxon>
        <taxon>Pseudomonadati</taxon>
        <taxon>Pseudomonadota</taxon>
        <taxon>Alphaproteobacteria</taxon>
        <taxon>Hyphomicrobiales</taxon>
        <taxon>Methylocystaceae</taxon>
        <taxon>Methylosinus</taxon>
    </lineage>
</organism>
<dbReference type="RefSeq" id="WP_003613382.1">
    <property type="nucleotide sequence ID" value="NZ_ADVE02000001.1"/>
</dbReference>
<sequence length="332" mass="31271">MEGPAGAFCDETEAVAFCHSGEAVERAGNSLAGALSPDCGAVARGSGLDTEPDSGALGGATSIVASRAAGADASVVTFAGAPAVGAAATAGFAAGRALSTTVAGRLSNAAPESTMAERFTTGAADCRGTAAAASTTGSGSAEESRGAEEIVSAAPFACVCGAAAAVCCDVLETKVARGADGTSAAGGEASARTADSGAEGARISAGAAARVAAGVTSTFGVALASTVGEVEEREADRKSVATGRSESLGCSLVAAGGCGSFESIEAASGVSRSAGMRAGVALVFGASSFGGMSDELVADARGRLVSVRIGGSAARIDDASTEAGGSCGASAA</sequence>
<gene>
    <name evidence="1" type="ORF">CQW49_18675</name>
</gene>
<evidence type="ECO:0000313" key="1">
    <source>
        <dbReference type="EMBL" id="ATQ69679.1"/>
    </source>
</evidence>
<dbReference type="KEGG" id="mtw:CQW49_18675"/>
<dbReference type="STRING" id="595536.GCA_000178815_01453"/>